<proteinExistence type="inferred from homology"/>
<keyword evidence="8 10" id="KW-0057">Aromatic amino acid biosynthesis</keyword>
<dbReference type="Pfam" id="PF00697">
    <property type="entry name" value="PRAI"/>
    <property type="match status" value="1"/>
</dbReference>
<reference evidence="12 13" key="1">
    <citation type="journal article" date="2016" name="Nat. Commun.">
        <title>Thousands of microbial genomes shed light on interconnected biogeochemical processes in an aquifer system.</title>
        <authorList>
            <person name="Anantharaman K."/>
            <person name="Brown C.T."/>
            <person name="Hug L.A."/>
            <person name="Sharon I."/>
            <person name="Castelle C.J."/>
            <person name="Probst A.J."/>
            <person name="Thomas B.C."/>
            <person name="Singh A."/>
            <person name="Wilkins M.J."/>
            <person name="Karaoz U."/>
            <person name="Brodie E.L."/>
            <person name="Williams K.H."/>
            <person name="Hubbard S.S."/>
            <person name="Banfield J.F."/>
        </authorList>
    </citation>
    <scope>NUCLEOTIDE SEQUENCE [LARGE SCALE GENOMIC DNA]</scope>
</reference>
<evidence type="ECO:0000313" key="12">
    <source>
        <dbReference type="EMBL" id="OGI48920.1"/>
    </source>
</evidence>
<evidence type="ECO:0000256" key="7">
    <source>
        <dbReference type="ARBA" id="ARBA00022822"/>
    </source>
</evidence>
<comment type="pathway">
    <text evidence="2 10">Amino-acid biosynthesis; L-tryptophan biosynthesis; L-tryptophan from chorismate: step 3/5.</text>
</comment>
<dbReference type="InterPro" id="IPR013785">
    <property type="entry name" value="Aldolase_TIM"/>
</dbReference>
<accession>A0A1F6TUW5</accession>
<comment type="catalytic activity">
    <reaction evidence="1 10">
        <text>N-(5-phospho-beta-D-ribosyl)anthranilate = 1-(2-carboxyphenylamino)-1-deoxy-D-ribulose 5-phosphate</text>
        <dbReference type="Rhea" id="RHEA:21540"/>
        <dbReference type="ChEBI" id="CHEBI:18277"/>
        <dbReference type="ChEBI" id="CHEBI:58613"/>
        <dbReference type="EC" id="5.3.1.24"/>
    </reaction>
</comment>
<protein>
    <recommendedName>
        <fullName evidence="5 10">N-(5'-phosphoribosyl)anthranilate isomerase</fullName>
        <shortName evidence="10">PRAI</shortName>
        <ecNumber evidence="4 10">5.3.1.24</ecNumber>
    </recommendedName>
</protein>
<dbReference type="PANTHER" id="PTHR42894">
    <property type="entry name" value="N-(5'-PHOSPHORIBOSYL)ANTHRANILATE ISOMERASE"/>
    <property type="match status" value="1"/>
</dbReference>
<dbReference type="InterPro" id="IPR001240">
    <property type="entry name" value="PRAI_dom"/>
</dbReference>
<evidence type="ECO:0000256" key="2">
    <source>
        <dbReference type="ARBA" id="ARBA00004664"/>
    </source>
</evidence>
<dbReference type="NCBIfam" id="NF002298">
    <property type="entry name" value="PRK01222.1-4"/>
    <property type="match status" value="1"/>
</dbReference>
<evidence type="ECO:0000256" key="1">
    <source>
        <dbReference type="ARBA" id="ARBA00001164"/>
    </source>
</evidence>
<name>A0A1F6TUW5_9PROT</name>
<evidence type="ECO:0000256" key="10">
    <source>
        <dbReference type="HAMAP-Rule" id="MF_00135"/>
    </source>
</evidence>
<comment type="similarity">
    <text evidence="3 10">Belongs to the TrpF family.</text>
</comment>
<dbReference type="AlphaFoldDB" id="A0A1F6TUW5"/>
<keyword evidence="9 10" id="KW-0413">Isomerase</keyword>
<evidence type="ECO:0000256" key="5">
    <source>
        <dbReference type="ARBA" id="ARBA00022272"/>
    </source>
</evidence>
<dbReference type="InterPro" id="IPR044643">
    <property type="entry name" value="TrpF_fam"/>
</dbReference>
<dbReference type="FunFam" id="3.20.20.70:FF:000075">
    <property type="entry name" value="Tryptophan biosynthesis protein TRP1"/>
    <property type="match status" value="1"/>
</dbReference>
<evidence type="ECO:0000256" key="3">
    <source>
        <dbReference type="ARBA" id="ARBA00007571"/>
    </source>
</evidence>
<dbReference type="UniPathway" id="UPA00035">
    <property type="reaction ID" value="UER00042"/>
</dbReference>
<dbReference type="InterPro" id="IPR011060">
    <property type="entry name" value="RibuloseP-bd_barrel"/>
</dbReference>
<dbReference type="Gene3D" id="3.20.20.70">
    <property type="entry name" value="Aldolase class I"/>
    <property type="match status" value="1"/>
</dbReference>
<organism evidence="12 13">
    <name type="scientific">Candidatus Muproteobacteria bacterium RBG_16_65_34</name>
    <dbReference type="NCBI Taxonomy" id="1817760"/>
    <lineage>
        <taxon>Bacteria</taxon>
        <taxon>Pseudomonadati</taxon>
        <taxon>Pseudomonadota</taxon>
        <taxon>Candidatus Muproteobacteria</taxon>
    </lineage>
</organism>
<dbReference type="STRING" id="1817760.A2151_06270"/>
<comment type="caution">
    <text evidence="12">The sequence shown here is derived from an EMBL/GenBank/DDBJ whole genome shotgun (WGS) entry which is preliminary data.</text>
</comment>
<evidence type="ECO:0000313" key="13">
    <source>
        <dbReference type="Proteomes" id="UP000178885"/>
    </source>
</evidence>
<evidence type="ECO:0000256" key="6">
    <source>
        <dbReference type="ARBA" id="ARBA00022605"/>
    </source>
</evidence>
<keyword evidence="6 10" id="KW-0028">Amino-acid biosynthesis</keyword>
<evidence type="ECO:0000256" key="9">
    <source>
        <dbReference type="ARBA" id="ARBA00023235"/>
    </source>
</evidence>
<sequence length="206" mass="22058">MPTRVKICGITRIEDGLAAAHAGADAIGLVFDARSPRYVTPEQAGAIARVLPPFITVTGLFVDADPALIRESLNRVPLDLLQFHGAETPEQCRLYNRPYLKAIPMRPDADVRAAERRYADCAGLLLDAHHPEVAGGSGERFDWELVPHDLSKPLILAGGLTPENVAEAICTVRPYAVDVSSGVEATKGIKDANKIAAFIGAVRSAQ</sequence>
<dbReference type="CDD" id="cd00405">
    <property type="entry name" value="PRAI"/>
    <property type="match status" value="1"/>
</dbReference>
<dbReference type="EC" id="5.3.1.24" evidence="4 10"/>
<dbReference type="Proteomes" id="UP000178885">
    <property type="component" value="Unassembled WGS sequence"/>
</dbReference>
<gene>
    <name evidence="10" type="primary">trpF</name>
    <name evidence="12" type="ORF">A2151_06270</name>
</gene>
<evidence type="ECO:0000259" key="11">
    <source>
        <dbReference type="Pfam" id="PF00697"/>
    </source>
</evidence>
<keyword evidence="7 10" id="KW-0822">Tryptophan biosynthesis</keyword>
<dbReference type="SUPFAM" id="SSF51366">
    <property type="entry name" value="Ribulose-phoshate binding barrel"/>
    <property type="match status" value="1"/>
</dbReference>
<dbReference type="GO" id="GO:0000162">
    <property type="term" value="P:L-tryptophan biosynthetic process"/>
    <property type="evidence" value="ECO:0007669"/>
    <property type="project" value="UniProtKB-UniRule"/>
</dbReference>
<dbReference type="EMBL" id="MFSU01000015">
    <property type="protein sequence ID" value="OGI48920.1"/>
    <property type="molecule type" value="Genomic_DNA"/>
</dbReference>
<dbReference type="HAMAP" id="MF_00135">
    <property type="entry name" value="PRAI"/>
    <property type="match status" value="1"/>
</dbReference>
<evidence type="ECO:0000256" key="4">
    <source>
        <dbReference type="ARBA" id="ARBA00012572"/>
    </source>
</evidence>
<dbReference type="PANTHER" id="PTHR42894:SF1">
    <property type="entry name" value="N-(5'-PHOSPHORIBOSYL)ANTHRANILATE ISOMERASE"/>
    <property type="match status" value="1"/>
</dbReference>
<dbReference type="GO" id="GO:0004640">
    <property type="term" value="F:phosphoribosylanthranilate isomerase activity"/>
    <property type="evidence" value="ECO:0007669"/>
    <property type="project" value="UniProtKB-UniRule"/>
</dbReference>
<evidence type="ECO:0000256" key="8">
    <source>
        <dbReference type="ARBA" id="ARBA00023141"/>
    </source>
</evidence>
<dbReference type="NCBIfam" id="NF002299">
    <property type="entry name" value="PRK01222.1-6"/>
    <property type="match status" value="1"/>
</dbReference>
<feature type="domain" description="N-(5'phosphoribosyl) anthranilate isomerase (PRAI)" evidence="11">
    <location>
        <begin position="5"/>
        <end position="199"/>
    </location>
</feature>